<dbReference type="SUPFAM" id="SSF51261">
    <property type="entry name" value="Duplicated hybrid motif"/>
    <property type="match status" value="1"/>
</dbReference>
<name>E5Y5J4_BILW3</name>
<evidence type="ECO:0000256" key="1">
    <source>
        <dbReference type="ARBA" id="ARBA00022729"/>
    </source>
</evidence>
<feature type="transmembrane region" description="Helical" evidence="2">
    <location>
        <begin position="9"/>
        <end position="29"/>
    </location>
</feature>
<dbReference type="Pfam" id="PF01551">
    <property type="entry name" value="Peptidase_M23"/>
    <property type="match status" value="1"/>
</dbReference>
<dbReference type="PANTHER" id="PTHR21666">
    <property type="entry name" value="PEPTIDASE-RELATED"/>
    <property type="match status" value="1"/>
</dbReference>
<dbReference type="EMBL" id="ADCP02000001">
    <property type="protein sequence ID" value="EFV44719.1"/>
    <property type="molecule type" value="Genomic_DNA"/>
</dbReference>
<dbReference type="InterPro" id="IPR011055">
    <property type="entry name" value="Dup_hybrid_motif"/>
</dbReference>
<keyword evidence="2" id="KW-1133">Transmembrane helix</keyword>
<evidence type="ECO:0000256" key="2">
    <source>
        <dbReference type="SAM" id="Phobius"/>
    </source>
</evidence>
<dbReference type="HOGENOM" id="CLU_048239_0_0_7"/>
<evidence type="ECO:0000259" key="3">
    <source>
        <dbReference type="Pfam" id="PF01551"/>
    </source>
</evidence>
<feature type="domain" description="M23ase beta-sheet core" evidence="3">
    <location>
        <begin position="325"/>
        <end position="419"/>
    </location>
</feature>
<dbReference type="RefSeq" id="WP_005026676.1">
    <property type="nucleotide sequence ID" value="NZ_KE150238.1"/>
</dbReference>
<keyword evidence="5" id="KW-1185">Reference proteome</keyword>
<evidence type="ECO:0000313" key="4">
    <source>
        <dbReference type="EMBL" id="EFV44719.1"/>
    </source>
</evidence>
<evidence type="ECO:0000313" key="5">
    <source>
        <dbReference type="Proteomes" id="UP000006034"/>
    </source>
</evidence>
<dbReference type="eggNOG" id="COG0739">
    <property type="taxonomic scope" value="Bacteria"/>
</dbReference>
<dbReference type="Proteomes" id="UP000006034">
    <property type="component" value="Unassembled WGS sequence"/>
</dbReference>
<dbReference type="Gene3D" id="2.70.70.10">
    <property type="entry name" value="Glucose Permease (Domain IIA)"/>
    <property type="match status" value="1"/>
</dbReference>
<dbReference type="InterPro" id="IPR016047">
    <property type="entry name" value="M23ase_b-sheet_dom"/>
</dbReference>
<dbReference type="CDD" id="cd12797">
    <property type="entry name" value="M23_peptidase"/>
    <property type="match status" value="1"/>
</dbReference>
<proteinExistence type="predicted"/>
<keyword evidence="2" id="KW-0472">Membrane</keyword>
<keyword evidence="2" id="KW-0812">Transmembrane</keyword>
<dbReference type="GeneID" id="78086579"/>
<organism evidence="4 5">
    <name type="scientific">Bilophila wadsworthia (strain 3_1_6)</name>
    <dbReference type="NCBI Taxonomy" id="563192"/>
    <lineage>
        <taxon>Bacteria</taxon>
        <taxon>Pseudomonadati</taxon>
        <taxon>Thermodesulfobacteriota</taxon>
        <taxon>Desulfovibrionia</taxon>
        <taxon>Desulfovibrionales</taxon>
        <taxon>Desulfovibrionaceae</taxon>
        <taxon>Bilophila</taxon>
    </lineage>
</organism>
<dbReference type="AlphaFoldDB" id="E5Y5J4"/>
<dbReference type="GO" id="GO:0004222">
    <property type="term" value="F:metalloendopeptidase activity"/>
    <property type="evidence" value="ECO:0007669"/>
    <property type="project" value="TreeGrafter"/>
</dbReference>
<reference evidence="4 5" key="2">
    <citation type="submission" date="2013-04" db="EMBL/GenBank/DDBJ databases">
        <title>The Genome Sequence of Bilophila wadsworthia 3_1_6.</title>
        <authorList>
            <consortium name="The Broad Institute Genomics Platform"/>
            <person name="Earl A."/>
            <person name="Ward D."/>
            <person name="Feldgarden M."/>
            <person name="Gevers D."/>
            <person name="Sibley C."/>
            <person name="Strauss J."/>
            <person name="Allen-Vercoe E."/>
            <person name="Walker B."/>
            <person name="Young S."/>
            <person name="Zeng Q."/>
            <person name="Gargeya S."/>
            <person name="Fitzgerald M."/>
            <person name="Haas B."/>
            <person name="Abouelleil A."/>
            <person name="Allen A.W."/>
            <person name="Alvarado L."/>
            <person name="Arachchi H.M."/>
            <person name="Berlin A.M."/>
            <person name="Chapman S.B."/>
            <person name="Gainer-Dewar J."/>
            <person name="Goldberg J."/>
            <person name="Griggs A."/>
            <person name="Gujja S."/>
            <person name="Hansen M."/>
            <person name="Howarth C."/>
            <person name="Imamovic A."/>
            <person name="Ireland A."/>
            <person name="Larimer J."/>
            <person name="McCowan C."/>
            <person name="Murphy C."/>
            <person name="Pearson M."/>
            <person name="Poon T.W."/>
            <person name="Priest M."/>
            <person name="Roberts A."/>
            <person name="Saif S."/>
            <person name="Shea T."/>
            <person name="Sisk P."/>
            <person name="Sykes S."/>
            <person name="Wortman J."/>
            <person name="Nusbaum C."/>
            <person name="Birren B."/>
        </authorList>
    </citation>
    <scope>NUCLEOTIDE SEQUENCE [LARGE SCALE GENOMIC DNA]</scope>
    <source>
        <strain evidence="4 5">3_1_6</strain>
    </source>
</reference>
<dbReference type="OrthoDB" id="9765786at2"/>
<dbReference type="PANTHER" id="PTHR21666:SF289">
    <property type="entry name" value="L-ALA--D-GLU ENDOPEPTIDASE"/>
    <property type="match status" value="1"/>
</dbReference>
<reference evidence="4 5" key="1">
    <citation type="submission" date="2010-10" db="EMBL/GenBank/DDBJ databases">
        <authorList>
            <consortium name="The Broad Institute Genome Sequencing Platform"/>
            <person name="Ward D."/>
            <person name="Earl A."/>
            <person name="Feldgarden M."/>
            <person name="Young S.K."/>
            <person name="Gargeya S."/>
            <person name="Zeng Q."/>
            <person name="Alvarado L."/>
            <person name="Berlin A."/>
            <person name="Bochicchio J."/>
            <person name="Chapman S.B."/>
            <person name="Chen Z."/>
            <person name="Freedman E."/>
            <person name="Gellesch M."/>
            <person name="Goldberg J."/>
            <person name="Griggs A."/>
            <person name="Gujja S."/>
            <person name="Heilman E."/>
            <person name="Heiman D."/>
            <person name="Howarth C."/>
            <person name="Mehta T."/>
            <person name="Neiman D."/>
            <person name="Pearson M."/>
            <person name="Roberts A."/>
            <person name="Saif S."/>
            <person name="Shea T."/>
            <person name="Shenoy N."/>
            <person name="Sisk P."/>
            <person name="Stolte C."/>
            <person name="Sykes S."/>
            <person name="White J."/>
            <person name="Yandava C."/>
            <person name="Allen-Vercoe E."/>
            <person name="Sibley C."/>
            <person name="Ambrose C.E."/>
            <person name="Strauss J."/>
            <person name="Daigneault M."/>
            <person name="Haas B."/>
            <person name="Nusbaum C."/>
            <person name="Birren B."/>
        </authorList>
    </citation>
    <scope>NUCLEOTIDE SEQUENCE [LARGE SCALE GENOMIC DNA]</scope>
    <source>
        <strain evidence="4 5">3_1_6</strain>
    </source>
</reference>
<keyword evidence="1" id="KW-0732">Signal</keyword>
<protein>
    <recommendedName>
        <fullName evidence="3">M23ase beta-sheet core domain-containing protein</fullName>
    </recommendedName>
</protein>
<accession>E5Y5J4</accession>
<comment type="caution">
    <text evidence="4">The sequence shown here is derived from an EMBL/GenBank/DDBJ whole genome shotgun (WGS) entry which is preliminary data.</text>
</comment>
<sequence length="443" mass="48641">MGRIIRNTISYGFVTLILAALGFCIYLFLDDLDGPEVTMTPDTGRISPTQEITLKLADAKSGVRSVVVTIHRNNQSLVILDKVFSEPAPVQTTSFNLKNAGLRDGAFELEITARDNSLMSFGKGNGTTRKWNMQLDTQPPKVRIKTTVPALRRGSVTAIAYSVSEDASMTGVQLGEQFFPAFLQPNGLYYCFFPFPLDTPKGKFTPELLTRDLAGNESRNRVLVNAGERNFRKDTLNISDNFLNSKEDVFKELVPDDISNLERYVRINNEVRISNEKTLLEIGKNTSPTMLWSGAFKRLPGSASKASFGDQRTYMHNGTKIDEQTHMGQDLASVAHAPIPAANDGKVVFAEPLGIFGNLVVIDHGLGLQSLYSHMSEIQTNVGATVKKGDIIGLTGTTGLAGGDHLHFGILMHGIQVQPLDWLDPKWIKNTITDRLDAAGAER</sequence>
<dbReference type="InterPro" id="IPR050570">
    <property type="entry name" value="Cell_wall_metabolism_enzyme"/>
</dbReference>
<dbReference type="STRING" id="563192.HMPREF0179_01457"/>
<gene>
    <name evidence="4" type="ORF">HMPREF0179_01457</name>
</gene>